<reference evidence="2" key="1">
    <citation type="journal article" date="2022" name="Mol. Ecol. Resour.">
        <title>The genomes of chicory, endive, great burdock and yacon provide insights into Asteraceae palaeo-polyploidization history and plant inulin production.</title>
        <authorList>
            <person name="Fan W."/>
            <person name="Wang S."/>
            <person name="Wang H."/>
            <person name="Wang A."/>
            <person name="Jiang F."/>
            <person name="Liu H."/>
            <person name="Zhao H."/>
            <person name="Xu D."/>
            <person name="Zhang Y."/>
        </authorList>
    </citation>
    <scope>NUCLEOTIDE SEQUENCE [LARGE SCALE GENOMIC DNA]</scope>
    <source>
        <strain evidence="2">cv. Punajuju</strain>
    </source>
</reference>
<keyword evidence="2" id="KW-1185">Reference proteome</keyword>
<gene>
    <name evidence="1" type="ORF">L2E82_32081</name>
</gene>
<evidence type="ECO:0000313" key="2">
    <source>
        <dbReference type="Proteomes" id="UP001055811"/>
    </source>
</evidence>
<protein>
    <submittedName>
        <fullName evidence="1">Uncharacterized protein</fullName>
    </submittedName>
</protein>
<evidence type="ECO:0000313" key="1">
    <source>
        <dbReference type="EMBL" id="KAI3721077.1"/>
    </source>
</evidence>
<organism evidence="1 2">
    <name type="scientific">Cichorium intybus</name>
    <name type="common">Chicory</name>
    <dbReference type="NCBI Taxonomy" id="13427"/>
    <lineage>
        <taxon>Eukaryota</taxon>
        <taxon>Viridiplantae</taxon>
        <taxon>Streptophyta</taxon>
        <taxon>Embryophyta</taxon>
        <taxon>Tracheophyta</taxon>
        <taxon>Spermatophyta</taxon>
        <taxon>Magnoliopsida</taxon>
        <taxon>eudicotyledons</taxon>
        <taxon>Gunneridae</taxon>
        <taxon>Pentapetalae</taxon>
        <taxon>asterids</taxon>
        <taxon>campanulids</taxon>
        <taxon>Asterales</taxon>
        <taxon>Asteraceae</taxon>
        <taxon>Cichorioideae</taxon>
        <taxon>Cichorieae</taxon>
        <taxon>Cichoriinae</taxon>
        <taxon>Cichorium</taxon>
    </lineage>
</organism>
<sequence>MFINDLANTHTLPQKLIVTCRFIARCMYAPPLHLPEFTIAMAAMMLDCMSPNISFLQSFDHANNWYGA</sequence>
<comment type="caution">
    <text evidence="1">The sequence shown here is derived from an EMBL/GenBank/DDBJ whole genome shotgun (WGS) entry which is preliminary data.</text>
</comment>
<accession>A0ACB9BG86</accession>
<dbReference type="Proteomes" id="UP001055811">
    <property type="component" value="Linkage Group LG06"/>
</dbReference>
<proteinExistence type="predicted"/>
<dbReference type="EMBL" id="CM042014">
    <property type="protein sequence ID" value="KAI3721077.1"/>
    <property type="molecule type" value="Genomic_DNA"/>
</dbReference>
<reference evidence="1 2" key="2">
    <citation type="journal article" date="2022" name="Mol. Ecol. Resour.">
        <title>The genomes of chicory, endive, great burdock and yacon provide insights into Asteraceae paleo-polyploidization history and plant inulin production.</title>
        <authorList>
            <person name="Fan W."/>
            <person name="Wang S."/>
            <person name="Wang H."/>
            <person name="Wang A."/>
            <person name="Jiang F."/>
            <person name="Liu H."/>
            <person name="Zhao H."/>
            <person name="Xu D."/>
            <person name="Zhang Y."/>
        </authorList>
    </citation>
    <scope>NUCLEOTIDE SEQUENCE [LARGE SCALE GENOMIC DNA]</scope>
    <source>
        <strain evidence="2">cv. Punajuju</strain>
        <tissue evidence="1">Leaves</tissue>
    </source>
</reference>
<name>A0ACB9BG86_CICIN</name>